<dbReference type="PANTHER" id="PTHR30032:SF4">
    <property type="entry name" value="AMIDASE ENHANCER"/>
    <property type="match status" value="1"/>
</dbReference>
<sequence>MKRLLIIATILCTVVLIIPTMMVLIGDRSTQQMTMLEPTNQKPAVSNQVTYEPQADVSIQVFRSSTEQVEEVPLEEYVVGVVASEMPATFEMEALKAQALTARTYILRQMLEPGDVEVPGDAMVTDTVMHQVYQGKEELKSRWGGDFEQNYARIKEAVLQTQGQVLTYDGEPITAAFFSTSNGFTENSEDYWPNPIPYLRSVESPWDERSPEFTSEKVFTKAEVEQKLGVSLPGDGSVGSITARTDGGRVASVSVAGKEFSGREIRDKLELNSSDFDWQRQGDQVVIKTRGWGHGIGMSQYGADGMAKEGKNYEEIVHHYYQGVSIQSMESYEAKLTARAE</sequence>
<name>D3G0E7_ALKPO</name>
<dbReference type="InterPro" id="IPR051922">
    <property type="entry name" value="Bact_Sporulation_Assoc"/>
</dbReference>
<proteinExistence type="predicted"/>
<gene>
    <name evidence="3" type="primary">spoIID</name>
    <name evidence="3" type="ordered locus">BpOF4_06820</name>
</gene>
<evidence type="ECO:0000256" key="1">
    <source>
        <dbReference type="SAM" id="Phobius"/>
    </source>
</evidence>
<evidence type="ECO:0000259" key="2">
    <source>
        <dbReference type="Pfam" id="PF08486"/>
    </source>
</evidence>
<reference evidence="3 4" key="1">
    <citation type="journal article" date="2011" name="Environ. Microbiol.">
        <title>Genome of alkaliphilic Bacillus pseudofirmus OF4 reveals adaptations that support the ability to grow in an external pH range from 7.5 to 11.4.</title>
        <authorList>
            <person name="Janto B."/>
            <person name="Ahmed A."/>
            <person name="Ito M."/>
            <person name="Liu J."/>
            <person name="Hicks D.B."/>
            <person name="Pagni S."/>
            <person name="Fackelmayer O.J."/>
            <person name="Smith T.A."/>
            <person name="Earl J."/>
            <person name="Elbourne L.D."/>
            <person name="Hassan K."/>
            <person name="Paulsen I.T."/>
            <person name="Kolsto A.B."/>
            <person name="Tourasse N.J."/>
            <person name="Ehrlich G.D."/>
            <person name="Boissy R."/>
            <person name="Ivey D.M."/>
            <person name="Li G."/>
            <person name="Xue Y."/>
            <person name="Ma Y."/>
            <person name="Hu F.Z."/>
            <person name="Krulwich T.A."/>
        </authorList>
    </citation>
    <scope>NUCLEOTIDE SEQUENCE [LARGE SCALE GENOMIC DNA]</scope>
    <source>
        <strain evidence="4">ATCC BAA-2126 / JCM 17055 / OF4</strain>
    </source>
</reference>
<organism evidence="3 4">
    <name type="scientific">Alkalihalophilus pseudofirmus (strain ATCC BAA-2126 / JCM 17055 / OF4)</name>
    <name type="common">Bacillus pseudofirmus</name>
    <dbReference type="NCBI Taxonomy" id="398511"/>
    <lineage>
        <taxon>Bacteria</taxon>
        <taxon>Bacillati</taxon>
        <taxon>Bacillota</taxon>
        <taxon>Bacilli</taxon>
        <taxon>Bacillales</taxon>
        <taxon>Bacillaceae</taxon>
        <taxon>Alkalihalophilus</taxon>
    </lineage>
</organism>
<dbReference type="eggNOG" id="COG2385">
    <property type="taxonomic scope" value="Bacteria"/>
</dbReference>
<protein>
    <submittedName>
        <fullName evidence="3">Stage II sporulation protein D</fullName>
    </submittedName>
</protein>
<keyword evidence="1" id="KW-1133">Transmembrane helix</keyword>
<dbReference type="EMBL" id="CP001878">
    <property type="protein sequence ID" value="ADC49422.1"/>
    <property type="molecule type" value="Genomic_DNA"/>
</dbReference>
<dbReference type="Pfam" id="PF08486">
    <property type="entry name" value="SpoIID"/>
    <property type="match status" value="1"/>
</dbReference>
<evidence type="ECO:0000313" key="4">
    <source>
        <dbReference type="Proteomes" id="UP000001544"/>
    </source>
</evidence>
<keyword evidence="1" id="KW-0812">Transmembrane</keyword>
<feature type="domain" description="Sporulation stage II protein D amidase enhancer LytB N-terminal" evidence="2">
    <location>
        <begin position="64"/>
        <end position="168"/>
    </location>
</feature>
<dbReference type="STRING" id="398511.BpOF4_06820"/>
<accession>D3G0E7</accession>
<dbReference type="NCBIfam" id="TIGR02870">
    <property type="entry name" value="spore_II_D"/>
    <property type="match status" value="1"/>
</dbReference>
<dbReference type="AlphaFoldDB" id="D3G0E7"/>
<dbReference type="GO" id="GO:0030288">
    <property type="term" value="C:outer membrane-bounded periplasmic space"/>
    <property type="evidence" value="ECO:0007669"/>
    <property type="project" value="TreeGrafter"/>
</dbReference>
<keyword evidence="1" id="KW-0472">Membrane</keyword>
<dbReference type="RefSeq" id="WP_012960695.1">
    <property type="nucleotide sequence ID" value="NC_013791.2"/>
</dbReference>
<keyword evidence="4" id="KW-1185">Reference proteome</keyword>
<dbReference type="InterPro" id="IPR013693">
    <property type="entry name" value="SpoIID/LytB_N"/>
</dbReference>
<dbReference type="NCBIfam" id="TIGR02669">
    <property type="entry name" value="SpoIID_LytB"/>
    <property type="match status" value="1"/>
</dbReference>
<feature type="transmembrane region" description="Helical" evidence="1">
    <location>
        <begin position="6"/>
        <end position="25"/>
    </location>
</feature>
<dbReference type="KEGG" id="bpf:BpOF4_06820"/>
<dbReference type="InterPro" id="IPR014225">
    <property type="entry name" value="Spore_II_D_firmicutes"/>
</dbReference>
<evidence type="ECO:0000313" key="3">
    <source>
        <dbReference type="EMBL" id="ADC49422.1"/>
    </source>
</evidence>
<dbReference type="Proteomes" id="UP000001544">
    <property type="component" value="Chromosome"/>
</dbReference>
<dbReference type="GO" id="GO:0030435">
    <property type="term" value="P:sporulation resulting in formation of a cellular spore"/>
    <property type="evidence" value="ECO:0007669"/>
    <property type="project" value="InterPro"/>
</dbReference>
<dbReference type="InterPro" id="IPR013486">
    <property type="entry name" value="SpoIID/LytB"/>
</dbReference>
<dbReference type="PANTHER" id="PTHR30032">
    <property type="entry name" value="N-ACETYLMURAMOYL-L-ALANINE AMIDASE-RELATED"/>
    <property type="match status" value="1"/>
</dbReference>
<dbReference type="HOGENOM" id="CLU_021203_1_1_9"/>